<dbReference type="EMBL" id="CM042039">
    <property type="protein sequence ID" value="KAI3726130.1"/>
    <property type="molecule type" value="Genomic_DNA"/>
</dbReference>
<keyword evidence="2" id="KW-1185">Reference proteome</keyword>
<comment type="caution">
    <text evidence="1">The sequence shown here is derived from an EMBL/GenBank/DDBJ whole genome shotgun (WGS) entry which is preliminary data.</text>
</comment>
<evidence type="ECO:0000313" key="1">
    <source>
        <dbReference type="EMBL" id="KAI3726130.1"/>
    </source>
</evidence>
<reference evidence="1 2" key="2">
    <citation type="journal article" date="2022" name="Mol. Ecol. Resour.">
        <title>The genomes of chicory, endive, great burdock and yacon provide insights into Asteraceae paleo-polyploidization history and plant inulin production.</title>
        <authorList>
            <person name="Fan W."/>
            <person name="Wang S."/>
            <person name="Wang H."/>
            <person name="Wang A."/>
            <person name="Jiang F."/>
            <person name="Liu H."/>
            <person name="Zhao H."/>
            <person name="Xu D."/>
            <person name="Zhang Y."/>
        </authorList>
    </citation>
    <scope>NUCLEOTIDE SEQUENCE [LARGE SCALE GENOMIC DNA]</scope>
    <source>
        <strain evidence="2">cv. Yunnan</strain>
        <tissue evidence="1">Leaves</tissue>
    </source>
</reference>
<accession>A0ACB9BVZ1</accession>
<proteinExistence type="predicted"/>
<reference evidence="2" key="1">
    <citation type="journal article" date="2022" name="Mol. Ecol. Resour.">
        <title>The genomes of chicory, endive, great burdock and yacon provide insights into Asteraceae palaeo-polyploidization history and plant inulin production.</title>
        <authorList>
            <person name="Fan W."/>
            <person name="Wang S."/>
            <person name="Wang H."/>
            <person name="Wang A."/>
            <person name="Jiang F."/>
            <person name="Liu H."/>
            <person name="Zhao H."/>
            <person name="Xu D."/>
            <person name="Zhang Y."/>
        </authorList>
    </citation>
    <scope>NUCLEOTIDE SEQUENCE [LARGE SCALE GENOMIC DNA]</scope>
    <source>
        <strain evidence="2">cv. Yunnan</strain>
    </source>
</reference>
<evidence type="ECO:0000313" key="2">
    <source>
        <dbReference type="Proteomes" id="UP001056120"/>
    </source>
</evidence>
<protein>
    <submittedName>
        <fullName evidence="1">Uncharacterized protein</fullName>
    </submittedName>
</protein>
<sequence length="621" mass="69503">MARKRKVATGQEQNPEFTMTWDGMLTEAVVNSALGGPRRARKKFVGVRQRPSGRWVAEIKDTIQKIRVWLGTFDTAEEAALAYDEAACLLRGANTRTNFWPSQPFSTTPALPSRVASLLLRRLEARNKSLATATSSQTTSTLTVNHHDEVAQPVKFRDDVAEFSDMCFTDLLRDLDGCLPINDTGDLYCDMNFESSVPVHVNRYDDQAAAPSSSEDTNSRSVMKEDKEEETFDFKFIDEVGSACSFSPFDIAQEIDLDAGEEEKEGEEPLTISEAMKRMKYERKFSASLYAFHGIPECLKRTFGTGGSKTQSIDCREYKEAKKVEAVMVENKASGQRPSGRWVAEIKDTIQKIRVWLGTFDTAEEAARAYDEAACLLRGANTRTNFWPSQSFSTTPALPSRVASLLLRRLEARNKFLAAATSSQSTSTLTVNHRDEVAQPAEFRDDVAKFSDTCFTDFLMDLDGCLPFNDTSDHHCNWSIESSIPVHVNDYYDQVVAAPSSSEDSNGGSVIKEDEDEEDTFDFKEEEGEEPLSISEAMKRMKYERKFSASLYAFNGIPEFLKRKFGTRGAKMQRTECQANEESEKVELVIVENNKASDVGSSDGELSLWSSLDLPTICYFS</sequence>
<organism evidence="1 2">
    <name type="scientific">Smallanthus sonchifolius</name>
    <dbReference type="NCBI Taxonomy" id="185202"/>
    <lineage>
        <taxon>Eukaryota</taxon>
        <taxon>Viridiplantae</taxon>
        <taxon>Streptophyta</taxon>
        <taxon>Embryophyta</taxon>
        <taxon>Tracheophyta</taxon>
        <taxon>Spermatophyta</taxon>
        <taxon>Magnoliopsida</taxon>
        <taxon>eudicotyledons</taxon>
        <taxon>Gunneridae</taxon>
        <taxon>Pentapetalae</taxon>
        <taxon>asterids</taxon>
        <taxon>campanulids</taxon>
        <taxon>Asterales</taxon>
        <taxon>Asteraceae</taxon>
        <taxon>Asteroideae</taxon>
        <taxon>Heliantheae alliance</taxon>
        <taxon>Millerieae</taxon>
        <taxon>Smallanthus</taxon>
    </lineage>
</organism>
<name>A0ACB9BVZ1_9ASTR</name>
<gene>
    <name evidence="1" type="ORF">L1987_65927</name>
</gene>
<dbReference type="Proteomes" id="UP001056120">
    <property type="component" value="Linkage Group LG22"/>
</dbReference>